<evidence type="ECO:0000313" key="16">
    <source>
        <dbReference type="Proteomes" id="UP000694395"/>
    </source>
</evidence>
<sequence length="1553" mass="174554">MAWRWVLAAILATSSLSLLGSAYDEFTSDTLINNVVQDPITSRLYVGTVNALYQLDQSLHPEAHTRTGPELDNRQCTPPVTSCEEAVETDNHNKLLLIHPSKDTLIVCGSLYRGICSLRNLSNVEQLLYFSDTKGEKSYVASAEESVSVVGVMSYYFNKDKGNFTVFLVAKGYGSHDSTKLISTRILQVHSDWVLFESIIEASAVQSNPFTLRYLHDFRHGFVYFLFSRTLGAQDSGTKNFTFISRMCENDHNYYSYTELQLNCSAGNKYNKVQAAYVTLPGEALAKNMSSSGWYGPVGAQDKGQINNKSKGMVTNQKCGAEFLPSPLASRAEFALATDPVFTKKGLMTAVAVAVETEHAVAFLGTTLGEVLKLHLSTSPEVYGRAPGENTGDKVNKNLLFDTSLTHLYITTEKKVPVQACHLKTDCQSCVAQKDPYCGWCVVTGLFFSRCTRKGDCPRAEDDNTWLWSPNQQCVQIQAFNPPNLSCRKTECIACVTSEWQCQWNAQDHTCSDRDVSVDGADSCPQFENPDPHLIPVGYLIPISFQGKNLDIYKDHTFKIVVLYNCSLGREDCSLCKNADPKYSCVWCANMRSCVYRELCRSQEPAQCPNPKITEIIPRFGPLNGGIVVTIKGSNLGIKKEDIKKVTVAGVDCVHQGDRYSVSTRYSPINQGVVEVEVEGGRRGRSEVLFTYRDPIPEKVSPLKGPVAGGTVITISGKHLDTANKNDVIVTVGGTPCETQCPARNEISFSLSLYSISLCPPLQFIQYAVHKNDTVLLFDSPVVNRSSETQSFRAFLQLDNVIEELNSFEYHPDPFFNELTKNIITETSIIIVTGRGFSKAMTAEEAQAFVGDASCKVTILQDDKLFLEAPSTQPRARSKRQRRDTSSDPLDLTIKFGNGEWVVGSVNYERKYEVPLAIIIPAVIVPMLLFIAVSVYCYRRKSQQAEREYEKVKHQLDHLEESVRDRCKKEFTDLMIEMEDQTNDLSEARIPFLDYKTYTDRVFFLPSKDGDNDVMITGKLDIPEGRKVIVAQALNQFSNLLNSKTFLINFIKTLEGRPDFNARSRVYFASLLTVALHGKLEYYTDIMRSLLLELMEEYVHSKNPKLMLRRSETVVERMLCNWMSICLYQFLRDSAGEPLYKLFKAIKHQVEKGPVDAKMKKAKYTLNDTGLLGDDVEYCVLTLQVLVHGEGPDVTPVKVLNCDTISQVKEKIIEQVYRNLPYSQRPKVDSVALEWRPGSTGQILSDMDLTSQKEGRWKRLNTLAHYNVSGCPTLFESVVFCLMPTEHVPGVPVENALLEDDKVFHLVRPADELDEVKSKRGSLKAKATTKAIAEIYLTRLLSVKGTLQQFVDDFFRSVLCSGAVVPPAVKYFFDFLDEQALKHDNVEEETVHIWKTNSLPMRFWVNILKNPHFIFDVHVTEVVDASLSVIAQTFMDACTKTEHKLSRESPSNKLLYAKEISTYKKMVDDYYKGIKQMVPVSDQDMNTHLAEVSREHTDTLNTQAALHQLYQYASKYYDGIIQSLDEDPAAQSKQLTLRLQQIAAALENKVTDL</sequence>
<evidence type="ECO:0000256" key="10">
    <source>
        <dbReference type="ARBA" id="ARBA00023170"/>
    </source>
</evidence>
<dbReference type="Gene3D" id="1.10.506.10">
    <property type="entry name" value="GTPase Activation - p120gap, domain 1"/>
    <property type="match status" value="2"/>
</dbReference>
<dbReference type="InterPro" id="IPR046800">
    <property type="entry name" value="Plexin_RBD"/>
</dbReference>
<dbReference type="Gene3D" id="2.130.10.10">
    <property type="entry name" value="YVTN repeat-like/Quinoprotein amine dehydrogenase"/>
    <property type="match status" value="2"/>
</dbReference>
<dbReference type="SMART" id="SM00630">
    <property type="entry name" value="Sema"/>
    <property type="match status" value="1"/>
</dbReference>
<keyword evidence="5 13" id="KW-0732">Signal</keyword>
<dbReference type="Ensembl" id="ENSOMYT00000134138.1">
    <property type="protein sequence ID" value="ENSOMYP00000142488.1"/>
    <property type="gene ID" value="ENSOMYG00000056876.1"/>
</dbReference>
<dbReference type="GO" id="GO:0008360">
    <property type="term" value="P:regulation of cell shape"/>
    <property type="evidence" value="ECO:0007669"/>
    <property type="project" value="TreeGrafter"/>
</dbReference>
<comment type="caution">
    <text evidence="12">Lacks conserved residue(s) required for the propagation of feature annotation.</text>
</comment>
<dbReference type="Gene3D" id="3.10.20.90">
    <property type="entry name" value="Phosphatidylinositol 3-kinase Catalytic Subunit, Chain A, domain 1"/>
    <property type="match status" value="1"/>
</dbReference>
<dbReference type="FunFam" id="1.10.506.10:FF:000035">
    <property type="entry name" value="Plexin b2a"/>
    <property type="match status" value="1"/>
</dbReference>
<dbReference type="GO" id="GO:0002116">
    <property type="term" value="C:semaphorin receptor complex"/>
    <property type="evidence" value="ECO:0007669"/>
    <property type="project" value="TreeGrafter"/>
</dbReference>
<dbReference type="Pfam" id="PF20170">
    <property type="entry name" value="Plexin_RBD"/>
    <property type="match status" value="1"/>
</dbReference>
<protein>
    <recommendedName>
        <fullName evidence="14">Sema domain-containing protein</fullName>
    </recommendedName>
</protein>
<dbReference type="SUPFAM" id="SSF101912">
    <property type="entry name" value="Sema domain"/>
    <property type="match status" value="1"/>
</dbReference>
<evidence type="ECO:0000256" key="7">
    <source>
        <dbReference type="ARBA" id="ARBA00022989"/>
    </source>
</evidence>
<dbReference type="SUPFAM" id="SSF48350">
    <property type="entry name" value="GTPase activation domain, GAP"/>
    <property type="match status" value="1"/>
</dbReference>
<dbReference type="InterPro" id="IPR001627">
    <property type="entry name" value="Semap_dom"/>
</dbReference>
<dbReference type="Gene3D" id="2.60.40.10">
    <property type="entry name" value="Immunoglobulins"/>
    <property type="match status" value="2"/>
</dbReference>
<dbReference type="Gene3D" id="3.30.1680.10">
    <property type="entry name" value="ligand-binding face of the semaphorins, domain 2"/>
    <property type="match status" value="1"/>
</dbReference>
<dbReference type="InterPro" id="IPR014756">
    <property type="entry name" value="Ig_E-set"/>
</dbReference>
<keyword evidence="10" id="KW-0675">Receptor</keyword>
<evidence type="ECO:0000256" key="5">
    <source>
        <dbReference type="ARBA" id="ARBA00022729"/>
    </source>
</evidence>
<dbReference type="InterPro" id="IPR013548">
    <property type="entry name" value="Plexin_cytoplasmic_RasGAP_dom"/>
</dbReference>
<dbReference type="SMART" id="SM00423">
    <property type="entry name" value="PSI"/>
    <property type="match status" value="3"/>
</dbReference>
<dbReference type="GO" id="GO:0007162">
    <property type="term" value="P:negative regulation of cell adhesion"/>
    <property type="evidence" value="ECO:0007669"/>
    <property type="project" value="TreeGrafter"/>
</dbReference>
<feature type="chain" id="PRO_5035422539" description="Sema domain-containing protein" evidence="13">
    <location>
        <begin position="23"/>
        <end position="1553"/>
    </location>
</feature>
<dbReference type="SUPFAM" id="SSF81296">
    <property type="entry name" value="E set domains"/>
    <property type="match status" value="2"/>
</dbReference>
<comment type="subcellular location">
    <subcellularLocation>
        <location evidence="1">Cell membrane</location>
        <topology evidence="1">Single-pass type I membrane protein</topology>
    </subcellularLocation>
</comment>
<reference evidence="15" key="2">
    <citation type="submission" date="2025-08" db="UniProtKB">
        <authorList>
            <consortium name="Ensembl"/>
        </authorList>
    </citation>
    <scope>IDENTIFICATION</scope>
</reference>
<dbReference type="Pfam" id="PF08337">
    <property type="entry name" value="Plexin_cytopl"/>
    <property type="match status" value="1"/>
</dbReference>
<reference evidence="15" key="3">
    <citation type="submission" date="2025-09" db="UniProtKB">
        <authorList>
            <consortium name="Ensembl"/>
        </authorList>
    </citation>
    <scope>IDENTIFICATION</scope>
</reference>
<dbReference type="Pfam" id="PF01833">
    <property type="entry name" value="TIG"/>
    <property type="match status" value="2"/>
</dbReference>
<dbReference type="FunFam" id="2.60.40.10:FF:000203">
    <property type="entry name" value="Plexin B2"/>
    <property type="match status" value="1"/>
</dbReference>
<accession>A0A8K9Y298</accession>
<dbReference type="SUPFAM" id="SSF103575">
    <property type="entry name" value="Plexin repeat"/>
    <property type="match status" value="1"/>
</dbReference>
<dbReference type="Proteomes" id="UP000694395">
    <property type="component" value="Chromosome 21"/>
</dbReference>
<keyword evidence="9" id="KW-1015">Disulfide bond</keyword>
<feature type="signal peptide" evidence="13">
    <location>
        <begin position="1"/>
        <end position="22"/>
    </location>
</feature>
<keyword evidence="6" id="KW-0677">Repeat</keyword>
<organism evidence="15 16">
    <name type="scientific">Oncorhynchus mykiss</name>
    <name type="common">Rainbow trout</name>
    <name type="synonym">Salmo gairdneri</name>
    <dbReference type="NCBI Taxonomy" id="8022"/>
    <lineage>
        <taxon>Eukaryota</taxon>
        <taxon>Metazoa</taxon>
        <taxon>Chordata</taxon>
        <taxon>Craniata</taxon>
        <taxon>Vertebrata</taxon>
        <taxon>Euteleostomi</taxon>
        <taxon>Actinopterygii</taxon>
        <taxon>Neopterygii</taxon>
        <taxon>Teleostei</taxon>
        <taxon>Protacanthopterygii</taxon>
        <taxon>Salmoniformes</taxon>
        <taxon>Salmonidae</taxon>
        <taxon>Salmoninae</taxon>
        <taxon>Oncorhynchus</taxon>
    </lineage>
</organism>
<dbReference type="Pfam" id="PF24317">
    <property type="entry name" value="PSI_Plexin-B"/>
    <property type="match status" value="1"/>
</dbReference>
<dbReference type="InterPro" id="IPR057533">
    <property type="entry name" value="PSI_Plexin-B"/>
</dbReference>
<evidence type="ECO:0000313" key="15">
    <source>
        <dbReference type="Ensembl" id="ENSOMYP00000142488.1"/>
    </source>
</evidence>
<dbReference type="GO" id="GO:0005886">
    <property type="term" value="C:plasma membrane"/>
    <property type="evidence" value="ECO:0007669"/>
    <property type="project" value="UniProtKB-SubCell"/>
</dbReference>
<keyword evidence="3" id="KW-1003">Cell membrane</keyword>
<dbReference type="InterPro" id="IPR015943">
    <property type="entry name" value="WD40/YVTN_repeat-like_dom_sf"/>
</dbReference>
<evidence type="ECO:0000256" key="2">
    <source>
        <dbReference type="ARBA" id="ARBA00010297"/>
    </source>
</evidence>
<dbReference type="InterPro" id="IPR016201">
    <property type="entry name" value="PSI"/>
</dbReference>
<dbReference type="GO" id="GO:0017154">
    <property type="term" value="F:semaphorin receptor activity"/>
    <property type="evidence" value="ECO:0007669"/>
    <property type="project" value="InterPro"/>
</dbReference>
<comment type="similarity">
    <text evidence="2">Belongs to the plexin family.</text>
</comment>
<evidence type="ECO:0000256" key="4">
    <source>
        <dbReference type="ARBA" id="ARBA00022692"/>
    </source>
</evidence>
<dbReference type="InterPro" id="IPR013783">
    <property type="entry name" value="Ig-like_fold"/>
</dbReference>
<evidence type="ECO:0000256" key="3">
    <source>
        <dbReference type="ARBA" id="ARBA00022475"/>
    </source>
</evidence>
<dbReference type="PANTHER" id="PTHR22625:SF9">
    <property type="entry name" value="PLEXIN-B2"/>
    <property type="match status" value="1"/>
</dbReference>
<dbReference type="InterPro" id="IPR008936">
    <property type="entry name" value="Rho_GTPase_activation_prot"/>
</dbReference>
<evidence type="ECO:0000256" key="11">
    <source>
        <dbReference type="ARBA" id="ARBA00023180"/>
    </source>
</evidence>
<dbReference type="InterPro" id="IPR002909">
    <property type="entry name" value="IPT_dom"/>
</dbReference>
<keyword evidence="11" id="KW-0325">Glycoprotein</keyword>
<evidence type="ECO:0000256" key="1">
    <source>
        <dbReference type="ARBA" id="ARBA00004251"/>
    </source>
</evidence>
<evidence type="ECO:0000256" key="9">
    <source>
        <dbReference type="ARBA" id="ARBA00023157"/>
    </source>
</evidence>
<keyword evidence="8" id="KW-0472">Membrane</keyword>
<proteinExistence type="inferred from homology"/>
<dbReference type="InterPro" id="IPR002165">
    <property type="entry name" value="Plexin_repeat"/>
</dbReference>
<keyword evidence="4" id="KW-0812">Transmembrane</keyword>
<evidence type="ECO:0000256" key="12">
    <source>
        <dbReference type="PROSITE-ProRule" id="PRU00352"/>
    </source>
</evidence>
<dbReference type="PANTHER" id="PTHR22625">
    <property type="entry name" value="PLEXIN"/>
    <property type="match status" value="1"/>
</dbReference>
<dbReference type="CDD" id="cd12792">
    <property type="entry name" value="RasGAP_plexin_B2"/>
    <property type="match status" value="1"/>
</dbReference>
<dbReference type="SMART" id="SM00429">
    <property type="entry name" value="IPT"/>
    <property type="match status" value="2"/>
</dbReference>
<evidence type="ECO:0000256" key="13">
    <source>
        <dbReference type="SAM" id="SignalP"/>
    </source>
</evidence>
<dbReference type="InterPro" id="IPR036352">
    <property type="entry name" value="Semap_dom_sf"/>
</dbReference>
<name>A0A8K9Y298_ONCMY</name>
<dbReference type="InterPro" id="IPR031148">
    <property type="entry name" value="Plexin"/>
</dbReference>
<keyword evidence="16" id="KW-1185">Reference proteome</keyword>
<evidence type="ECO:0000256" key="6">
    <source>
        <dbReference type="ARBA" id="ARBA00022737"/>
    </source>
</evidence>
<feature type="domain" description="Sema" evidence="14">
    <location>
        <begin position="8"/>
        <end position="421"/>
    </location>
</feature>
<dbReference type="GO" id="GO:0030334">
    <property type="term" value="P:regulation of cell migration"/>
    <property type="evidence" value="ECO:0007669"/>
    <property type="project" value="TreeGrafter"/>
</dbReference>
<dbReference type="GO" id="GO:0007411">
    <property type="term" value="P:axon guidance"/>
    <property type="evidence" value="ECO:0007669"/>
    <property type="project" value="UniProtKB-ARBA"/>
</dbReference>
<dbReference type="PROSITE" id="PS51004">
    <property type="entry name" value="SEMA"/>
    <property type="match status" value="1"/>
</dbReference>
<evidence type="ECO:0000259" key="14">
    <source>
        <dbReference type="PROSITE" id="PS51004"/>
    </source>
</evidence>
<dbReference type="GO" id="GO:0050772">
    <property type="term" value="P:positive regulation of axonogenesis"/>
    <property type="evidence" value="ECO:0007669"/>
    <property type="project" value="TreeGrafter"/>
</dbReference>
<dbReference type="Pfam" id="PF01437">
    <property type="entry name" value="PSI"/>
    <property type="match status" value="1"/>
</dbReference>
<dbReference type="Pfam" id="PF24479">
    <property type="entry name" value="PSI_PlexinA-B"/>
    <property type="match status" value="1"/>
</dbReference>
<dbReference type="GeneTree" id="ENSGT01150000286928"/>
<reference evidence="15" key="1">
    <citation type="submission" date="2020-07" db="EMBL/GenBank/DDBJ databases">
        <title>A long reads based de novo assembly of the rainbow trout Arlee double haploid line genome.</title>
        <authorList>
            <person name="Gao G."/>
            <person name="Palti Y."/>
        </authorList>
    </citation>
    <scope>NUCLEOTIDE SEQUENCE [LARGE SCALE GENOMIC DNA]</scope>
</reference>
<evidence type="ECO:0000256" key="8">
    <source>
        <dbReference type="ARBA" id="ARBA00023136"/>
    </source>
</evidence>
<keyword evidence="7" id="KW-1133">Transmembrane helix</keyword>